<reference evidence="2 3" key="1">
    <citation type="submission" date="2017-02" db="EMBL/GenBank/DDBJ databases">
        <authorList>
            <person name="Peterson S.W."/>
        </authorList>
    </citation>
    <scope>NUCLEOTIDE SEQUENCE [LARGE SCALE GENOMIC DNA]</scope>
    <source>
        <strain evidence="2 3">ATCC 35992</strain>
    </source>
</reference>
<dbReference type="STRING" id="39495.SAMN02745111_01237"/>
<dbReference type="AlphaFoldDB" id="A0A1T4VNR5"/>
<proteinExistence type="predicted"/>
<dbReference type="EMBL" id="FUXZ01000007">
    <property type="protein sequence ID" value="SKA66151.1"/>
    <property type="molecule type" value="Genomic_DNA"/>
</dbReference>
<dbReference type="Proteomes" id="UP000190814">
    <property type="component" value="Unassembled WGS sequence"/>
</dbReference>
<feature type="compositionally biased region" description="Basic and acidic residues" evidence="1">
    <location>
        <begin position="191"/>
        <end position="200"/>
    </location>
</feature>
<dbReference type="OrthoDB" id="163768at2"/>
<gene>
    <name evidence="2" type="ORF">SAMN02745111_01237</name>
</gene>
<feature type="region of interest" description="Disordered" evidence="1">
    <location>
        <begin position="163"/>
        <end position="204"/>
    </location>
</feature>
<dbReference type="RefSeq" id="WP_078766105.1">
    <property type="nucleotide sequence ID" value="NZ_FUXZ01000007.1"/>
</dbReference>
<evidence type="ECO:0000313" key="3">
    <source>
        <dbReference type="Proteomes" id="UP000190814"/>
    </source>
</evidence>
<protein>
    <submittedName>
        <fullName evidence="2">Flp pilus assembly protein CpaB</fullName>
    </submittedName>
</protein>
<accession>A0A1T4VNR5</accession>
<organism evidence="2 3">
    <name type="scientific">Eubacterium uniforme</name>
    <dbReference type="NCBI Taxonomy" id="39495"/>
    <lineage>
        <taxon>Bacteria</taxon>
        <taxon>Bacillati</taxon>
        <taxon>Bacillota</taxon>
        <taxon>Clostridia</taxon>
        <taxon>Eubacteriales</taxon>
        <taxon>Eubacteriaceae</taxon>
        <taxon>Eubacterium</taxon>
    </lineage>
</organism>
<name>A0A1T4VNR5_9FIRM</name>
<keyword evidence="3" id="KW-1185">Reference proteome</keyword>
<sequence length="287" mass="32154">MKKVYLVAVVVALVAGICTFLFANQLFKTVSAKSADTTKVWVPIQNIEPNTKLSLDILTNEFEEKDIFTKDLIENVVLSKEDLVDKINRETLYAHEQININRFYDSNAENLALSLKLSADEQAYTIKATERQGVDGYISVGDTVDLLYIPRDVEDLRDYINGTGKYEDKENGGSNPKSDTDKGNDNSTQKDGTKRDKDGKLLYGPNQDMTLEDIYSLYDVEVFSDLEVLAISSHDASSASEQSGGEVTNYSNITLRLRKEDVKEIKKLQVMFGEDSYTLALNKKANN</sequence>
<evidence type="ECO:0000313" key="2">
    <source>
        <dbReference type="EMBL" id="SKA66151.1"/>
    </source>
</evidence>
<evidence type="ECO:0000256" key="1">
    <source>
        <dbReference type="SAM" id="MobiDB-lite"/>
    </source>
</evidence>